<evidence type="ECO:0000256" key="7">
    <source>
        <dbReference type="ARBA" id="ARBA00035120"/>
    </source>
</evidence>
<evidence type="ECO:0000256" key="2">
    <source>
        <dbReference type="ARBA" id="ARBA00022475"/>
    </source>
</evidence>
<feature type="transmembrane region" description="Helical" evidence="10">
    <location>
        <begin position="6"/>
        <end position="22"/>
    </location>
</feature>
<keyword evidence="10" id="KW-0479">Metal-binding</keyword>
<dbReference type="RefSeq" id="WP_029055147.1">
    <property type="nucleotide sequence ID" value="NZ_CP015108.1"/>
</dbReference>
<keyword evidence="10" id="KW-0406">Ion transport</keyword>
<feature type="binding site" evidence="10">
    <location>
        <position position="68"/>
    </location>
    <ligand>
        <name>Na(+)</name>
        <dbReference type="ChEBI" id="CHEBI:29101"/>
        <note>structural</note>
    </ligand>
</feature>
<keyword evidence="10" id="KW-0813">Transport</keyword>
<comment type="function">
    <text evidence="9 10">Fluoride-specific ion channel. Important for reducing fluoride concentration in the cell, thus reducing its toxicity.</text>
</comment>
<dbReference type="Pfam" id="PF02537">
    <property type="entry name" value="CRCB"/>
    <property type="match status" value="1"/>
</dbReference>
<keyword evidence="3 10" id="KW-0812">Transmembrane</keyword>
<keyword evidence="6 10" id="KW-0407">Ion channel</keyword>
<comment type="catalytic activity">
    <reaction evidence="8">
        <text>fluoride(in) = fluoride(out)</text>
        <dbReference type="Rhea" id="RHEA:76159"/>
        <dbReference type="ChEBI" id="CHEBI:17051"/>
    </reaction>
    <physiologicalReaction direction="left-to-right" evidence="8">
        <dbReference type="Rhea" id="RHEA:76160"/>
    </physiologicalReaction>
</comment>
<reference evidence="11 12" key="1">
    <citation type="submission" date="2016-04" db="EMBL/GenBank/DDBJ databases">
        <title>Comparative Genomics and Epigenetics of Sporosarcina ureae.</title>
        <authorList>
            <person name="Oliver A.S."/>
            <person name="Cooper K.K."/>
        </authorList>
    </citation>
    <scope>NUCLEOTIDE SEQUENCE [LARGE SCALE GENOMIC DNA]</scope>
    <source>
        <strain evidence="11 12">S204</strain>
    </source>
</reference>
<dbReference type="PANTHER" id="PTHR28259:SF1">
    <property type="entry name" value="FLUORIDE EXPORT PROTEIN 1-RELATED"/>
    <property type="match status" value="1"/>
</dbReference>
<keyword evidence="5 10" id="KW-0472">Membrane</keyword>
<sequence>MIWHFIAVGCGGFIGALLRYEVSTKLNRDRLPYGTLLVNSIGSFFIGCIIGSNLSLGWTLFLATGVAGALTTYSTLMKEIWMYWAEGRKFQAIGYTLFTFTVGIGLAYLGFSL</sequence>
<name>A0ABM6JTF8_SPOUR</name>
<evidence type="ECO:0000256" key="1">
    <source>
        <dbReference type="ARBA" id="ARBA00004651"/>
    </source>
</evidence>
<gene>
    <name evidence="10" type="primary">fluC</name>
    <name evidence="10" type="synonym">crcB</name>
    <name evidence="11" type="ORF">SporoS204_04140</name>
</gene>
<keyword evidence="4 10" id="KW-1133">Transmembrane helix</keyword>
<feature type="binding site" evidence="10">
    <location>
        <position position="71"/>
    </location>
    <ligand>
        <name>Na(+)</name>
        <dbReference type="ChEBI" id="CHEBI:29101"/>
        <note>structural</note>
    </ligand>
</feature>
<proteinExistence type="inferred from homology"/>
<evidence type="ECO:0000256" key="9">
    <source>
        <dbReference type="ARBA" id="ARBA00049940"/>
    </source>
</evidence>
<feature type="transmembrane region" description="Helical" evidence="10">
    <location>
        <begin position="92"/>
        <end position="111"/>
    </location>
</feature>
<keyword evidence="12" id="KW-1185">Reference proteome</keyword>
<feature type="transmembrane region" description="Helical" evidence="10">
    <location>
        <begin position="34"/>
        <end position="52"/>
    </location>
</feature>
<evidence type="ECO:0000256" key="10">
    <source>
        <dbReference type="HAMAP-Rule" id="MF_00454"/>
    </source>
</evidence>
<dbReference type="Proteomes" id="UP000192486">
    <property type="component" value="Chromosome"/>
</dbReference>
<dbReference type="InterPro" id="IPR003691">
    <property type="entry name" value="FluC"/>
</dbReference>
<keyword evidence="10" id="KW-0915">Sodium</keyword>
<evidence type="ECO:0000256" key="8">
    <source>
        <dbReference type="ARBA" id="ARBA00035585"/>
    </source>
</evidence>
<evidence type="ECO:0000313" key="12">
    <source>
        <dbReference type="Proteomes" id="UP000192486"/>
    </source>
</evidence>
<organism evidence="11 12">
    <name type="scientific">Sporosarcina ureae</name>
    <dbReference type="NCBI Taxonomy" id="1571"/>
    <lineage>
        <taxon>Bacteria</taxon>
        <taxon>Bacillati</taxon>
        <taxon>Bacillota</taxon>
        <taxon>Bacilli</taxon>
        <taxon>Bacillales</taxon>
        <taxon>Caryophanaceae</taxon>
        <taxon>Sporosarcina</taxon>
    </lineage>
</organism>
<keyword evidence="2 10" id="KW-1003">Cell membrane</keyword>
<evidence type="ECO:0000256" key="5">
    <source>
        <dbReference type="ARBA" id="ARBA00023136"/>
    </source>
</evidence>
<dbReference type="HAMAP" id="MF_00454">
    <property type="entry name" value="FluC"/>
    <property type="match status" value="1"/>
</dbReference>
<evidence type="ECO:0000256" key="6">
    <source>
        <dbReference type="ARBA" id="ARBA00023303"/>
    </source>
</evidence>
<protein>
    <recommendedName>
        <fullName evidence="10">Fluoride-specific ion channel FluC</fullName>
    </recommendedName>
</protein>
<evidence type="ECO:0000313" key="11">
    <source>
        <dbReference type="EMBL" id="ARF13445.1"/>
    </source>
</evidence>
<accession>A0ABM6JTF8</accession>
<comment type="similarity">
    <text evidence="7 10">Belongs to the fluoride channel Fluc/FEX (TC 1.A.43) family.</text>
</comment>
<dbReference type="EMBL" id="CP015108">
    <property type="protein sequence ID" value="ARF13445.1"/>
    <property type="molecule type" value="Genomic_DNA"/>
</dbReference>
<dbReference type="PANTHER" id="PTHR28259">
    <property type="entry name" value="FLUORIDE EXPORT PROTEIN 1-RELATED"/>
    <property type="match status" value="1"/>
</dbReference>
<comment type="activity regulation">
    <text evidence="10">Na(+) is not transported, but it plays an essential structural role and its presence is essential for fluoride channel function.</text>
</comment>
<evidence type="ECO:0000256" key="3">
    <source>
        <dbReference type="ARBA" id="ARBA00022692"/>
    </source>
</evidence>
<comment type="subcellular location">
    <subcellularLocation>
        <location evidence="1 10">Cell membrane</location>
        <topology evidence="1 10">Multi-pass membrane protein</topology>
    </subcellularLocation>
</comment>
<evidence type="ECO:0000256" key="4">
    <source>
        <dbReference type="ARBA" id="ARBA00022989"/>
    </source>
</evidence>